<dbReference type="Pfam" id="PF00535">
    <property type="entry name" value="Glycos_transf_2"/>
    <property type="match status" value="1"/>
</dbReference>
<evidence type="ECO:0000256" key="4">
    <source>
        <dbReference type="SAM" id="Phobius"/>
    </source>
</evidence>
<dbReference type="InterPro" id="IPR001173">
    <property type="entry name" value="Glyco_trans_2-like"/>
</dbReference>
<proteinExistence type="inferred from homology"/>
<keyword evidence="4" id="KW-0472">Membrane</keyword>
<keyword evidence="2" id="KW-0328">Glycosyltransferase</keyword>
<keyword evidence="4" id="KW-1133">Transmembrane helix</keyword>
<comment type="similarity">
    <text evidence="1">Belongs to the glycosyltransferase 2 family.</text>
</comment>
<keyword evidence="4" id="KW-0812">Transmembrane</keyword>
<organism evidence="6 7">
    <name type="scientific">Fulvivirga kasyanovii</name>
    <dbReference type="NCBI Taxonomy" id="396812"/>
    <lineage>
        <taxon>Bacteria</taxon>
        <taxon>Pseudomonadati</taxon>
        <taxon>Bacteroidota</taxon>
        <taxon>Cytophagia</taxon>
        <taxon>Cytophagales</taxon>
        <taxon>Fulvivirgaceae</taxon>
        <taxon>Fulvivirga</taxon>
    </lineage>
</organism>
<dbReference type="InterPro" id="IPR029044">
    <property type="entry name" value="Nucleotide-diphossugar_trans"/>
</dbReference>
<keyword evidence="7" id="KW-1185">Reference proteome</keyword>
<evidence type="ECO:0000313" key="6">
    <source>
        <dbReference type="EMBL" id="MTI26283.1"/>
    </source>
</evidence>
<feature type="domain" description="Glycosyltransferase 2-like" evidence="5">
    <location>
        <begin position="44"/>
        <end position="188"/>
    </location>
</feature>
<dbReference type="EMBL" id="SMLW01000573">
    <property type="protein sequence ID" value="MTI26283.1"/>
    <property type="molecule type" value="Genomic_DNA"/>
</dbReference>
<feature type="transmembrane region" description="Helical" evidence="4">
    <location>
        <begin position="308"/>
        <end position="329"/>
    </location>
</feature>
<evidence type="ECO:0000313" key="7">
    <source>
        <dbReference type="Proteomes" id="UP000798808"/>
    </source>
</evidence>
<feature type="transmembrane region" description="Helical" evidence="4">
    <location>
        <begin position="336"/>
        <end position="361"/>
    </location>
</feature>
<evidence type="ECO:0000256" key="3">
    <source>
        <dbReference type="ARBA" id="ARBA00022679"/>
    </source>
</evidence>
<reference evidence="6 7" key="1">
    <citation type="submission" date="2019-02" db="EMBL/GenBank/DDBJ databases">
        <authorList>
            <person name="Goldberg S.R."/>
            <person name="Haltli B.A."/>
            <person name="Correa H."/>
            <person name="Russell K.G."/>
        </authorList>
    </citation>
    <scope>NUCLEOTIDE SEQUENCE [LARGE SCALE GENOMIC DNA]</scope>
    <source>
        <strain evidence="6 7">JCM 16186</strain>
    </source>
</reference>
<comment type="caution">
    <text evidence="6">The sequence shown here is derived from an EMBL/GenBank/DDBJ whole genome shotgun (WGS) entry which is preliminary data.</text>
</comment>
<feature type="transmembrane region" description="Helical" evidence="4">
    <location>
        <begin position="281"/>
        <end position="302"/>
    </location>
</feature>
<evidence type="ECO:0000256" key="2">
    <source>
        <dbReference type="ARBA" id="ARBA00022676"/>
    </source>
</evidence>
<sequence length="368" mass="42228">MVFSILLILFFACAAIQAIYFIVFLASFSKYKSTPSSTGQPPISVVICAHDEEENLRRLLPKLYNQQYPEYEIIVVEDRSNDGTYDLLLEETTREPKLKMVKVSHKPDNFNAKKYGLTLGIKAAKHDRILLTDADCEPNNDRWIAAMASSFDENAQFNLGFSFYTTAKGFLNTFIRFETLWTAMQYLGMALAGRPYMGVGRNLAYRKSLFISKKGFNPHLGLTGGDDDIFVNQHATSKSTRVTIGEDALVYSHPKKTWKAFFRQKIRHLSVGKYYKTTDKIILGAFSFTHILFWLILTILLLLRIELYLVAGSFLIRTLLIYLTFNIICKKLGVKFNFWGLVFLDLVFVFYYLITGATALFTKRVRWS</sequence>
<protein>
    <submittedName>
        <fullName evidence="6">Glycosyltransferase</fullName>
    </submittedName>
</protein>
<gene>
    <name evidence="6" type="ORF">E1163_15100</name>
</gene>
<dbReference type="Gene3D" id="3.90.550.10">
    <property type="entry name" value="Spore Coat Polysaccharide Biosynthesis Protein SpsA, Chain A"/>
    <property type="match status" value="1"/>
</dbReference>
<keyword evidence="3" id="KW-0808">Transferase</keyword>
<evidence type="ECO:0000259" key="5">
    <source>
        <dbReference type="Pfam" id="PF00535"/>
    </source>
</evidence>
<dbReference type="RefSeq" id="WP_155173281.1">
    <property type="nucleotide sequence ID" value="NZ_BAAAFL010000015.1"/>
</dbReference>
<evidence type="ECO:0000256" key="1">
    <source>
        <dbReference type="ARBA" id="ARBA00006739"/>
    </source>
</evidence>
<dbReference type="SUPFAM" id="SSF53448">
    <property type="entry name" value="Nucleotide-diphospho-sugar transferases"/>
    <property type="match status" value="1"/>
</dbReference>
<dbReference type="Proteomes" id="UP000798808">
    <property type="component" value="Unassembled WGS sequence"/>
</dbReference>
<dbReference type="PANTHER" id="PTHR43630">
    <property type="entry name" value="POLY-BETA-1,6-N-ACETYL-D-GLUCOSAMINE SYNTHASE"/>
    <property type="match status" value="1"/>
</dbReference>
<name>A0ABW9RSM1_9BACT</name>
<dbReference type="PANTHER" id="PTHR43630:SF1">
    <property type="entry name" value="POLY-BETA-1,6-N-ACETYL-D-GLUCOSAMINE SYNTHASE"/>
    <property type="match status" value="1"/>
</dbReference>
<accession>A0ABW9RSM1</accession>
<feature type="transmembrane region" description="Helical" evidence="4">
    <location>
        <begin position="6"/>
        <end position="28"/>
    </location>
</feature>